<name>A0A9C6UB82_FRAOC</name>
<accession>A0A9C6UB82</accession>
<proteinExistence type="predicted"/>
<organism evidence="2 3">
    <name type="scientific">Frankliniella occidentalis</name>
    <name type="common">Western flower thrips</name>
    <name type="synonym">Euthrips occidentalis</name>
    <dbReference type="NCBI Taxonomy" id="133901"/>
    <lineage>
        <taxon>Eukaryota</taxon>
        <taxon>Metazoa</taxon>
        <taxon>Ecdysozoa</taxon>
        <taxon>Arthropoda</taxon>
        <taxon>Hexapoda</taxon>
        <taxon>Insecta</taxon>
        <taxon>Pterygota</taxon>
        <taxon>Neoptera</taxon>
        <taxon>Paraneoptera</taxon>
        <taxon>Thysanoptera</taxon>
        <taxon>Terebrantia</taxon>
        <taxon>Thripoidea</taxon>
        <taxon>Thripidae</taxon>
        <taxon>Frankliniella</taxon>
    </lineage>
</organism>
<dbReference type="GeneID" id="113202666"/>
<dbReference type="Proteomes" id="UP000504606">
    <property type="component" value="Unplaced"/>
</dbReference>
<reference evidence="3" key="1">
    <citation type="submission" date="2025-08" db="UniProtKB">
        <authorList>
            <consortium name="RefSeq"/>
        </authorList>
    </citation>
    <scope>IDENTIFICATION</scope>
    <source>
        <tissue evidence="3">Whole organism</tissue>
    </source>
</reference>
<evidence type="ECO:0000256" key="1">
    <source>
        <dbReference type="SAM" id="MobiDB-lite"/>
    </source>
</evidence>
<gene>
    <name evidence="3" type="primary">LOC113202666</name>
</gene>
<sequence length="63" mass="6936">MYLFHTSESRLESPHLQVCTYHRYAAAAGPNTSSSRSRETQTDSATPAPSDPHPQMSDSRTAL</sequence>
<dbReference type="RefSeq" id="XP_052124573.1">
    <property type="nucleotide sequence ID" value="XM_052268613.1"/>
</dbReference>
<evidence type="ECO:0000313" key="3">
    <source>
        <dbReference type="RefSeq" id="XP_052124573.1"/>
    </source>
</evidence>
<protein>
    <submittedName>
        <fullName evidence="3">Uncharacterized protein LOC113202666 isoform X2</fullName>
    </submittedName>
</protein>
<feature type="region of interest" description="Disordered" evidence="1">
    <location>
        <begin position="27"/>
        <end position="63"/>
    </location>
</feature>
<evidence type="ECO:0000313" key="2">
    <source>
        <dbReference type="Proteomes" id="UP000504606"/>
    </source>
</evidence>
<dbReference type="AlphaFoldDB" id="A0A9C6UB82"/>
<keyword evidence="2" id="KW-1185">Reference proteome</keyword>